<keyword evidence="3 6" id="KW-0812">Transmembrane</keyword>
<feature type="transmembrane region" description="Helical" evidence="6">
    <location>
        <begin position="52"/>
        <end position="70"/>
    </location>
</feature>
<evidence type="ECO:0000256" key="4">
    <source>
        <dbReference type="ARBA" id="ARBA00022989"/>
    </source>
</evidence>
<keyword evidence="9" id="KW-1185">Reference proteome</keyword>
<dbReference type="GO" id="GO:0000271">
    <property type="term" value="P:polysaccharide biosynthetic process"/>
    <property type="evidence" value="ECO:0007669"/>
    <property type="project" value="InterPro"/>
</dbReference>
<feature type="transmembrane region" description="Helical" evidence="6">
    <location>
        <begin position="20"/>
        <end position="40"/>
    </location>
</feature>
<evidence type="ECO:0000256" key="3">
    <source>
        <dbReference type="ARBA" id="ARBA00022692"/>
    </source>
</evidence>
<gene>
    <name evidence="8" type="ORF">GCM10025874_12820</name>
</gene>
<dbReference type="GO" id="GO:0005886">
    <property type="term" value="C:plasma membrane"/>
    <property type="evidence" value="ECO:0007669"/>
    <property type="project" value="TreeGrafter"/>
</dbReference>
<accession>A0AA37UCK3</accession>
<dbReference type="PANTHER" id="PTHR38459:SF1">
    <property type="entry name" value="PROPHAGE BACTOPRENOL-LINKED GLUCOSE TRANSLOCASE HOMOLOG"/>
    <property type="match status" value="1"/>
</dbReference>
<comment type="caution">
    <text evidence="8">The sequence shown here is derived from an EMBL/GenBank/DDBJ whole genome shotgun (WGS) entry which is preliminary data.</text>
</comment>
<dbReference type="PANTHER" id="PTHR38459">
    <property type="entry name" value="PROPHAGE BACTOPRENOL-LINKED GLUCOSE TRANSLOCASE HOMOLOG"/>
    <property type="match status" value="1"/>
</dbReference>
<dbReference type="EMBL" id="BSUL01000001">
    <property type="protein sequence ID" value="GMA28029.1"/>
    <property type="molecule type" value="Genomic_DNA"/>
</dbReference>
<protein>
    <recommendedName>
        <fullName evidence="7">GtrA/DPMS transmembrane domain-containing protein</fullName>
    </recommendedName>
</protein>
<evidence type="ECO:0000313" key="8">
    <source>
        <dbReference type="EMBL" id="GMA28029.1"/>
    </source>
</evidence>
<organism evidence="8 9">
    <name type="scientific">Arenivirga flava</name>
    <dbReference type="NCBI Taxonomy" id="1930060"/>
    <lineage>
        <taxon>Bacteria</taxon>
        <taxon>Bacillati</taxon>
        <taxon>Actinomycetota</taxon>
        <taxon>Actinomycetes</taxon>
        <taxon>Micrococcales</taxon>
        <taxon>Microbacteriaceae</taxon>
        <taxon>Arenivirga</taxon>
    </lineage>
</organism>
<name>A0AA37UCK3_9MICO</name>
<reference evidence="8 9" key="1">
    <citation type="journal article" date="2014" name="Int. J. Syst. Evol. Microbiol.">
        <title>Complete genome sequence of Corynebacterium casei LMG S-19264T (=DSM 44701T), isolated from a smear-ripened cheese.</title>
        <authorList>
            <consortium name="US DOE Joint Genome Institute (JGI-PGF)"/>
            <person name="Walter F."/>
            <person name="Albersmeier A."/>
            <person name="Kalinowski J."/>
            <person name="Ruckert C."/>
        </authorList>
    </citation>
    <scope>NUCLEOTIDE SEQUENCE [LARGE SCALE GENOMIC DNA]</scope>
    <source>
        <strain evidence="8 9">NBRC 112289</strain>
    </source>
</reference>
<feature type="transmembrane region" description="Helical" evidence="6">
    <location>
        <begin position="123"/>
        <end position="140"/>
    </location>
</feature>
<keyword evidence="4 6" id="KW-1133">Transmembrane helix</keyword>
<feature type="domain" description="GtrA/DPMS transmembrane" evidence="7">
    <location>
        <begin position="21"/>
        <end position="145"/>
    </location>
</feature>
<evidence type="ECO:0000256" key="6">
    <source>
        <dbReference type="SAM" id="Phobius"/>
    </source>
</evidence>
<comment type="similarity">
    <text evidence="2">Belongs to the GtrA family.</text>
</comment>
<keyword evidence="5 6" id="KW-0472">Membrane</keyword>
<evidence type="ECO:0000256" key="1">
    <source>
        <dbReference type="ARBA" id="ARBA00004141"/>
    </source>
</evidence>
<comment type="subcellular location">
    <subcellularLocation>
        <location evidence="1">Membrane</location>
        <topology evidence="1">Multi-pass membrane protein</topology>
    </subcellularLocation>
</comment>
<dbReference type="Pfam" id="PF04138">
    <property type="entry name" value="GtrA_DPMS_TM"/>
    <property type="match status" value="1"/>
</dbReference>
<evidence type="ECO:0000256" key="5">
    <source>
        <dbReference type="ARBA" id="ARBA00023136"/>
    </source>
</evidence>
<evidence type="ECO:0000256" key="2">
    <source>
        <dbReference type="ARBA" id="ARBA00009399"/>
    </source>
</evidence>
<feature type="transmembrane region" description="Helical" evidence="6">
    <location>
        <begin position="91"/>
        <end position="111"/>
    </location>
</feature>
<dbReference type="RefSeq" id="WP_284231155.1">
    <property type="nucleotide sequence ID" value="NZ_BSUL01000001.1"/>
</dbReference>
<sequence>MTRLRALIRSLWEKLIGYAVRFGVVGLACYVLDTAIFNLLRTGALGDGLREPLTASTAAFAVALVASWIGNRYWTFRNRRRADPWREFAEFAAVAIGGFLIGLLCVWVSHYVLGFQSLLADNIARNVIGLVLGTAFRFLLYRYWVYGNRRTVAPAE</sequence>
<evidence type="ECO:0000313" key="9">
    <source>
        <dbReference type="Proteomes" id="UP001157160"/>
    </source>
</evidence>
<evidence type="ECO:0000259" key="7">
    <source>
        <dbReference type="Pfam" id="PF04138"/>
    </source>
</evidence>
<dbReference type="InterPro" id="IPR007267">
    <property type="entry name" value="GtrA_DPMS_TM"/>
</dbReference>
<proteinExistence type="inferred from homology"/>
<dbReference type="AlphaFoldDB" id="A0AA37UCK3"/>
<dbReference type="Proteomes" id="UP001157160">
    <property type="component" value="Unassembled WGS sequence"/>
</dbReference>
<dbReference type="InterPro" id="IPR051401">
    <property type="entry name" value="GtrA_CellWall_Glycosyl"/>
</dbReference>